<evidence type="ECO:0000313" key="2">
    <source>
        <dbReference type="EMBL" id="RDY09453.1"/>
    </source>
</evidence>
<evidence type="ECO:0000256" key="1">
    <source>
        <dbReference type="SAM" id="MobiDB-lite"/>
    </source>
</evidence>
<name>A0A371I363_MUCPR</name>
<keyword evidence="3" id="KW-1185">Reference proteome</keyword>
<evidence type="ECO:0000313" key="3">
    <source>
        <dbReference type="Proteomes" id="UP000257109"/>
    </source>
</evidence>
<dbReference type="Proteomes" id="UP000257109">
    <property type="component" value="Unassembled WGS sequence"/>
</dbReference>
<feature type="region of interest" description="Disordered" evidence="1">
    <location>
        <begin position="10"/>
        <end position="33"/>
    </location>
</feature>
<proteinExistence type="predicted"/>
<sequence>MDEPMAIAISIPKADLDRELDPHSAETKSNKSLPRPYRLSFCREQLGQLPRRVNTLHLRFHLICPKNLEEALPLMLCTQAPNLRSISLQEGGV</sequence>
<protein>
    <submittedName>
        <fullName evidence="2">Uncharacterized protein</fullName>
    </submittedName>
</protein>
<accession>A0A371I363</accession>
<feature type="non-terminal residue" evidence="2">
    <location>
        <position position="1"/>
    </location>
</feature>
<reference evidence="2" key="1">
    <citation type="submission" date="2018-05" db="EMBL/GenBank/DDBJ databases">
        <title>Draft genome of Mucuna pruriens seed.</title>
        <authorList>
            <person name="Nnadi N.E."/>
            <person name="Vos R."/>
            <person name="Hasami M.H."/>
            <person name="Devisetty U.K."/>
            <person name="Aguiy J.C."/>
        </authorList>
    </citation>
    <scope>NUCLEOTIDE SEQUENCE [LARGE SCALE GENOMIC DNA]</scope>
    <source>
        <strain evidence="2">JCA_2017</strain>
    </source>
</reference>
<dbReference type="AlphaFoldDB" id="A0A371I363"/>
<gene>
    <name evidence="2" type="ORF">CR513_06164</name>
</gene>
<dbReference type="EMBL" id="QJKJ01001047">
    <property type="protein sequence ID" value="RDY09453.1"/>
    <property type="molecule type" value="Genomic_DNA"/>
</dbReference>
<feature type="compositionally biased region" description="Basic and acidic residues" evidence="1">
    <location>
        <begin position="14"/>
        <end position="29"/>
    </location>
</feature>
<organism evidence="2 3">
    <name type="scientific">Mucuna pruriens</name>
    <name type="common">Velvet bean</name>
    <name type="synonym">Dolichos pruriens</name>
    <dbReference type="NCBI Taxonomy" id="157652"/>
    <lineage>
        <taxon>Eukaryota</taxon>
        <taxon>Viridiplantae</taxon>
        <taxon>Streptophyta</taxon>
        <taxon>Embryophyta</taxon>
        <taxon>Tracheophyta</taxon>
        <taxon>Spermatophyta</taxon>
        <taxon>Magnoliopsida</taxon>
        <taxon>eudicotyledons</taxon>
        <taxon>Gunneridae</taxon>
        <taxon>Pentapetalae</taxon>
        <taxon>rosids</taxon>
        <taxon>fabids</taxon>
        <taxon>Fabales</taxon>
        <taxon>Fabaceae</taxon>
        <taxon>Papilionoideae</taxon>
        <taxon>50 kb inversion clade</taxon>
        <taxon>NPAAA clade</taxon>
        <taxon>indigoferoid/millettioid clade</taxon>
        <taxon>Phaseoleae</taxon>
        <taxon>Mucuna</taxon>
    </lineage>
</organism>
<comment type="caution">
    <text evidence="2">The sequence shown here is derived from an EMBL/GenBank/DDBJ whole genome shotgun (WGS) entry which is preliminary data.</text>
</comment>